<name>A0A7C4AS31_9BACT</name>
<feature type="transmembrane region" description="Helical" evidence="1">
    <location>
        <begin position="319"/>
        <end position="338"/>
    </location>
</feature>
<organism evidence="3">
    <name type="scientific">Desulfomonile tiedjei</name>
    <dbReference type="NCBI Taxonomy" id="2358"/>
    <lineage>
        <taxon>Bacteria</taxon>
        <taxon>Pseudomonadati</taxon>
        <taxon>Thermodesulfobacteriota</taxon>
        <taxon>Desulfomonilia</taxon>
        <taxon>Desulfomonilales</taxon>
        <taxon>Desulfomonilaceae</taxon>
        <taxon>Desulfomonile</taxon>
    </lineage>
</organism>
<feature type="domain" description="DUF362" evidence="2">
    <location>
        <begin position="41"/>
        <end position="245"/>
    </location>
</feature>
<dbReference type="EMBL" id="DTGT01000204">
    <property type="protein sequence ID" value="HGH60967.1"/>
    <property type="molecule type" value="Genomic_DNA"/>
</dbReference>
<keyword evidence="1" id="KW-1133">Transmembrane helix</keyword>
<dbReference type="Pfam" id="PF04015">
    <property type="entry name" value="DUF362"/>
    <property type="match status" value="1"/>
</dbReference>
<reference evidence="3" key="1">
    <citation type="journal article" date="2020" name="mSystems">
        <title>Genome- and Community-Level Interaction Insights into Carbon Utilization and Element Cycling Functions of Hydrothermarchaeota in Hydrothermal Sediment.</title>
        <authorList>
            <person name="Zhou Z."/>
            <person name="Liu Y."/>
            <person name="Xu W."/>
            <person name="Pan J."/>
            <person name="Luo Z.H."/>
            <person name="Li M."/>
        </authorList>
    </citation>
    <scope>NUCLEOTIDE SEQUENCE [LARGE SCALE GENOMIC DNA]</scope>
    <source>
        <strain evidence="3">SpSt-769</strain>
    </source>
</reference>
<gene>
    <name evidence="3" type="ORF">ENV54_06680</name>
</gene>
<accession>A0A7C4AS31</accession>
<dbReference type="AlphaFoldDB" id="A0A7C4AS31"/>
<keyword evidence="1" id="KW-0472">Membrane</keyword>
<evidence type="ECO:0000256" key="1">
    <source>
        <dbReference type="SAM" id="Phobius"/>
    </source>
</evidence>
<evidence type="ECO:0000259" key="2">
    <source>
        <dbReference type="Pfam" id="PF04015"/>
    </source>
</evidence>
<sequence>MQRPVVAVVKTAPSSVLNDVAEAMQKARFTDYLDKSKTTILKDNISWHFPFLSANTTPWQLEGVIRALKDWGYQDLVAVQNETVVTNAFKGERLNKYVPIFKKYGVKVLYNFRDSDIRWIPYKPAKPMRVLDDIFPEGLRIPEYFIGKNIVHLPTVKCHIYTGTTGSMKNAFGGLLNSRRHYTHSVIHETLNDLLDIQHEIHTGIFTVMDGTVCGKGPGPRTMEPVEKDLLLASGDSVAIDAVAASLMGFDPMSLKFIRIAHESGLGVGDLDQIEIVGEDVSGEKWDFTVGNNAASLVGKFIWFGPLKPLQKLFFRTPLVYLFVFGSFFYHDFVYWPLKAKPQMTAFKKTSKWGKLFDEYPEE</sequence>
<comment type="caution">
    <text evidence="3">The sequence shown here is derived from an EMBL/GenBank/DDBJ whole genome shotgun (WGS) entry which is preliminary data.</text>
</comment>
<evidence type="ECO:0000313" key="3">
    <source>
        <dbReference type="EMBL" id="HGH60967.1"/>
    </source>
</evidence>
<proteinExistence type="predicted"/>
<protein>
    <submittedName>
        <fullName evidence="3">DUF362 domain-containing protein</fullName>
    </submittedName>
</protein>
<dbReference type="InterPro" id="IPR007160">
    <property type="entry name" value="DUF362"/>
</dbReference>
<keyword evidence="1" id="KW-0812">Transmembrane</keyword>